<dbReference type="GO" id="GO:0003677">
    <property type="term" value="F:DNA binding"/>
    <property type="evidence" value="ECO:0007669"/>
    <property type="project" value="InterPro"/>
</dbReference>
<dbReference type="Gene3D" id="1.10.443.10">
    <property type="entry name" value="Intergrase catalytic core"/>
    <property type="match status" value="1"/>
</dbReference>
<reference evidence="2" key="1">
    <citation type="submission" date="2024-07" db="EMBL/GenBank/DDBJ databases">
        <authorList>
            <person name="Biller S.J."/>
        </authorList>
    </citation>
    <scope>NUCLEOTIDE SEQUENCE</scope>
    <source>
        <strain evidence="2">WC2409</strain>
    </source>
</reference>
<evidence type="ECO:0008006" key="3">
    <source>
        <dbReference type="Google" id="ProtNLM"/>
    </source>
</evidence>
<sequence length="479" mass="54709">MKKPKITFKLEAKSTDVAKRTKEELIMVEINARFVTVVDRVKSYKTLKHSLKATILPKNFGLATNNFKFDEDVFAKYCKSSSGIKDLMDNFKGHVDVLHSNFTLNNLHPTREEFYEALKSRTEDTSNNETFGISTYIAEQIKYYKGIMNSSRGDSIKKRSIQNLETLKAVIDNFNIYTKSILTFDNLDGEKYWELWRVTDSLVKGDIVLPIKEGQRKKATSKNGILSNTIRSYQFSLRRILKAAQEENIKITSVLLLKKYLTNEKPSGNDFCLTEDILEKLLKHTPSTERLKKAKDYILFSSLTGMRFQSVTSSDSIKMESYQNKGYDFKYLHTVQEKTKTECYTPLFGLVVELLKTTDGIVPDFSKHTSTINKQLKALFAEAGINDSIKIVHYTYSLGDVVENKETNAIVSSHDARRTFTTILYQMGMPITISELVTHPRKGSGGSGKIYNKSTNEARAVMFVDEFNKLEKTSNIYCF</sequence>
<protein>
    <recommendedName>
        <fullName evidence="3">Phage integrase SAM-like domain-containing protein</fullName>
    </recommendedName>
</protein>
<dbReference type="InterPro" id="IPR011010">
    <property type="entry name" value="DNA_brk_join_enz"/>
</dbReference>
<organism evidence="2">
    <name type="scientific">Flavobacterium sp. WC2409</name>
    <dbReference type="NCBI Taxonomy" id="3234139"/>
    <lineage>
        <taxon>Bacteria</taxon>
        <taxon>Pseudomonadati</taxon>
        <taxon>Bacteroidota</taxon>
        <taxon>Flavobacteriia</taxon>
        <taxon>Flavobacteriales</taxon>
        <taxon>Flavobacteriaceae</taxon>
        <taxon>Flavobacterium</taxon>
    </lineage>
</organism>
<name>A0AB39W2C5_9FLAO</name>
<dbReference type="GO" id="GO:0015074">
    <property type="term" value="P:DNA integration"/>
    <property type="evidence" value="ECO:0007669"/>
    <property type="project" value="InterPro"/>
</dbReference>
<keyword evidence="1" id="KW-0233">DNA recombination</keyword>
<evidence type="ECO:0000313" key="2">
    <source>
        <dbReference type="EMBL" id="XDU95190.1"/>
    </source>
</evidence>
<dbReference type="EMBL" id="CP165625">
    <property type="protein sequence ID" value="XDU95190.1"/>
    <property type="molecule type" value="Genomic_DNA"/>
</dbReference>
<dbReference type="SUPFAM" id="SSF56349">
    <property type="entry name" value="DNA breaking-rejoining enzymes"/>
    <property type="match status" value="1"/>
</dbReference>
<accession>A0AB39W2C5</accession>
<dbReference type="InterPro" id="IPR013762">
    <property type="entry name" value="Integrase-like_cat_sf"/>
</dbReference>
<dbReference type="AlphaFoldDB" id="A0AB39W2C5"/>
<dbReference type="GO" id="GO:0006310">
    <property type="term" value="P:DNA recombination"/>
    <property type="evidence" value="ECO:0007669"/>
    <property type="project" value="UniProtKB-KW"/>
</dbReference>
<dbReference type="RefSeq" id="WP_369752918.1">
    <property type="nucleotide sequence ID" value="NZ_CP165625.1"/>
</dbReference>
<proteinExistence type="predicted"/>
<gene>
    <name evidence="2" type="ORF">AB3G34_15020</name>
</gene>
<evidence type="ECO:0000256" key="1">
    <source>
        <dbReference type="ARBA" id="ARBA00023172"/>
    </source>
</evidence>